<dbReference type="EMBL" id="BDUF01000060">
    <property type="protein sequence ID" value="GAX90636.1"/>
    <property type="molecule type" value="Genomic_DNA"/>
</dbReference>
<keyword evidence="4" id="KW-1185">Reference proteome</keyword>
<feature type="chain" id="PRO_5012471535" evidence="1">
    <location>
        <begin position="24"/>
        <end position="250"/>
    </location>
</feature>
<dbReference type="PANTHER" id="PTHR43308">
    <property type="entry name" value="OUTER MEMBRANE PROTEIN ALPHA-RELATED"/>
    <property type="match status" value="1"/>
</dbReference>
<protein>
    <submittedName>
        <fullName evidence="3">S-layer homology domain-containing protein</fullName>
    </submittedName>
</protein>
<name>A0A292YN72_9BACL</name>
<evidence type="ECO:0000259" key="2">
    <source>
        <dbReference type="PROSITE" id="PS51272"/>
    </source>
</evidence>
<dbReference type="OrthoDB" id="2382419at2"/>
<keyword evidence="1" id="KW-0732">Signal</keyword>
<feature type="signal peptide" evidence="1">
    <location>
        <begin position="1"/>
        <end position="23"/>
    </location>
</feature>
<dbReference type="AlphaFoldDB" id="A0A292YN72"/>
<proteinExistence type="predicted"/>
<reference evidence="4" key="1">
    <citation type="submission" date="2017-07" db="EMBL/GenBank/DDBJ databases">
        <title>Draft genome sequence of Effusibacillus lacus strain skLN1.</title>
        <authorList>
            <person name="Watanabe M."/>
            <person name="Kojima H."/>
            <person name="Fukui M."/>
        </authorList>
    </citation>
    <scope>NUCLEOTIDE SEQUENCE [LARGE SCALE GENOMIC DNA]</scope>
    <source>
        <strain evidence="4">skLN1</strain>
    </source>
</reference>
<evidence type="ECO:0000256" key="1">
    <source>
        <dbReference type="SAM" id="SignalP"/>
    </source>
</evidence>
<feature type="domain" description="SLH" evidence="2">
    <location>
        <begin position="56"/>
        <end position="119"/>
    </location>
</feature>
<dbReference type="Pfam" id="PF00395">
    <property type="entry name" value="SLH"/>
    <property type="match status" value="2"/>
</dbReference>
<evidence type="ECO:0000313" key="4">
    <source>
        <dbReference type="Proteomes" id="UP000217785"/>
    </source>
</evidence>
<dbReference type="Proteomes" id="UP000217785">
    <property type="component" value="Unassembled WGS sequence"/>
</dbReference>
<evidence type="ECO:0000313" key="3">
    <source>
        <dbReference type="EMBL" id="GAX90636.1"/>
    </source>
</evidence>
<organism evidence="3 4">
    <name type="scientific">Effusibacillus lacus</name>
    <dbReference type="NCBI Taxonomy" id="1348429"/>
    <lineage>
        <taxon>Bacteria</taxon>
        <taxon>Bacillati</taxon>
        <taxon>Bacillota</taxon>
        <taxon>Bacilli</taxon>
        <taxon>Bacillales</taxon>
        <taxon>Alicyclobacillaceae</taxon>
        <taxon>Effusibacillus</taxon>
    </lineage>
</organism>
<sequence>MKRQFAILALTTVLGMGAAPAMAAPAQNSGNITIEGSGEAKQNIKIDNTTNVTNNVYRISFDDVKGHWAQDAIEKLAKKGILNGDEKGRFNPEQTVTREQFATMIAKMFQLEAETDTQDFEDVPPTRWSFKYVEASKDYMTSFRAPDGDMLFHPMMPAVRQDVVVSLVEILEAQDLIELMDADEAEELLKETFKDWERIAPALRPYVATAYQAGLVKGADGRFMPNDGLTRAQAAKLLVNVQEQMVVLPE</sequence>
<dbReference type="InterPro" id="IPR001119">
    <property type="entry name" value="SLH_dom"/>
</dbReference>
<dbReference type="PROSITE" id="PS51272">
    <property type="entry name" value="SLH"/>
    <property type="match status" value="2"/>
</dbReference>
<dbReference type="PANTHER" id="PTHR43308:SF5">
    <property type="entry name" value="S-LAYER PROTEIN _ PEPTIDOGLYCAN ENDO-BETA-N-ACETYLGLUCOSAMINIDASE"/>
    <property type="match status" value="1"/>
</dbReference>
<feature type="domain" description="SLH" evidence="2">
    <location>
        <begin position="190"/>
        <end position="250"/>
    </location>
</feature>
<dbReference type="InterPro" id="IPR051465">
    <property type="entry name" value="Cell_Envelope_Struct_Comp"/>
</dbReference>
<comment type="caution">
    <text evidence="3">The sequence shown here is derived from an EMBL/GenBank/DDBJ whole genome shotgun (WGS) entry which is preliminary data.</text>
</comment>
<dbReference type="RefSeq" id="WP_096182361.1">
    <property type="nucleotide sequence ID" value="NZ_BDUF01000060.1"/>
</dbReference>
<accession>A0A292YN72</accession>